<proteinExistence type="inferred from homology"/>
<evidence type="ECO:0000256" key="2">
    <source>
        <dbReference type="ARBA" id="ARBA00007400"/>
    </source>
</evidence>
<keyword evidence="9" id="KW-0012">Acyltransferase</keyword>
<feature type="transmembrane region" description="Helical" evidence="7">
    <location>
        <begin position="325"/>
        <end position="346"/>
    </location>
</feature>
<dbReference type="GO" id="GO:0009246">
    <property type="term" value="P:enterobacterial common antigen biosynthetic process"/>
    <property type="evidence" value="ECO:0007669"/>
    <property type="project" value="TreeGrafter"/>
</dbReference>
<evidence type="ECO:0000256" key="7">
    <source>
        <dbReference type="SAM" id="Phobius"/>
    </source>
</evidence>
<evidence type="ECO:0000256" key="4">
    <source>
        <dbReference type="ARBA" id="ARBA00022692"/>
    </source>
</evidence>
<feature type="transmembrane region" description="Helical" evidence="7">
    <location>
        <begin position="26"/>
        <end position="45"/>
    </location>
</feature>
<dbReference type="RefSeq" id="WP_316434886.1">
    <property type="nucleotide sequence ID" value="NZ_CP053586.1"/>
</dbReference>
<name>A0AA96WDV7_9CYAN</name>
<dbReference type="PANTHER" id="PTHR40074">
    <property type="entry name" value="O-ACETYLTRANSFERASE WECH"/>
    <property type="match status" value="1"/>
</dbReference>
<sequence>MTKPTSSQPIVSGTGAINTRKSLSEILFFIRGLAIFSVVVGHVIGDRTAGIRQLYLPDLWQLRDLHDFIYSFHIPIFFILSGAAFILFSSSTSSFFSFAKNRANRLLIPLLCWAPLHSLLWYFEAGRPLSWRESFTAIFSPNLIFWLWQLFLVSIVSYLALRILPTSIYFALSILLFGLSFWLKDSLADFFYFNWFYVSGILIGWRINHRTTLPLVRFSPLWLLAAAGLIFVGMVAIYFYTPVAYPNITRAINGAIGFLGMYCIAIASYLITAHRSQNRLYYLLVSIRRFILHLGKLSMTIYVMHRFFSTAARAVLMGWNITEPSIQLAFGILIATLGPLAVDALLRPRSRLYLYTIGEASN</sequence>
<dbReference type="PANTHER" id="PTHR40074:SF2">
    <property type="entry name" value="O-ACETYLTRANSFERASE WECH"/>
    <property type="match status" value="1"/>
</dbReference>
<evidence type="ECO:0000256" key="5">
    <source>
        <dbReference type="ARBA" id="ARBA00022989"/>
    </source>
</evidence>
<keyword evidence="4 7" id="KW-0812">Transmembrane</keyword>
<evidence type="ECO:0000256" key="3">
    <source>
        <dbReference type="ARBA" id="ARBA00022475"/>
    </source>
</evidence>
<feature type="transmembrane region" description="Helical" evidence="7">
    <location>
        <begin position="280"/>
        <end position="305"/>
    </location>
</feature>
<comment type="similarity">
    <text evidence="2">Belongs to the acyltransferase 3 family.</text>
</comment>
<dbReference type="AlphaFoldDB" id="A0AA96WDV7"/>
<keyword evidence="5 7" id="KW-1133">Transmembrane helix</keyword>
<evidence type="ECO:0000256" key="6">
    <source>
        <dbReference type="ARBA" id="ARBA00023136"/>
    </source>
</evidence>
<dbReference type="InterPro" id="IPR002656">
    <property type="entry name" value="Acyl_transf_3_dom"/>
</dbReference>
<gene>
    <name evidence="9" type="ORF">HJG54_10705</name>
</gene>
<comment type="subcellular location">
    <subcellularLocation>
        <location evidence="1">Cell membrane</location>
        <topology evidence="1">Multi-pass membrane protein</topology>
    </subcellularLocation>
</comment>
<reference evidence="9" key="1">
    <citation type="submission" date="2020-05" db="EMBL/GenBank/DDBJ databases">
        <authorList>
            <person name="Zhu T."/>
            <person name="Keshari N."/>
            <person name="Lu X."/>
        </authorList>
    </citation>
    <scope>NUCLEOTIDE SEQUENCE</scope>
    <source>
        <strain evidence="9">NK1-12</strain>
    </source>
</reference>
<protein>
    <submittedName>
        <fullName evidence="9">Acyltransferase</fullName>
    </submittedName>
</protein>
<evidence type="ECO:0000256" key="1">
    <source>
        <dbReference type="ARBA" id="ARBA00004651"/>
    </source>
</evidence>
<accession>A0AA96WDV7</accession>
<feature type="transmembrane region" description="Helical" evidence="7">
    <location>
        <begin position="252"/>
        <end position="273"/>
    </location>
</feature>
<feature type="transmembrane region" description="Helical" evidence="7">
    <location>
        <begin position="190"/>
        <end position="208"/>
    </location>
</feature>
<feature type="domain" description="Acyltransferase 3" evidence="8">
    <location>
        <begin position="30"/>
        <end position="340"/>
    </location>
</feature>
<dbReference type="EMBL" id="CP053586">
    <property type="protein sequence ID" value="WNZ23274.1"/>
    <property type="molecule type" value="Genomic_DNA"/>
</dbReference>
<keyword evidence="6 7" id="KW-0472">Membrane</keyword>
<feature type="transmembrane region" description="Helical" evidence="7">
    <location>
        <begin position="143"/>
        <end position="161"/>
    </location>
</feature>
<keyword evidence="9" id="KW-0808">Transferase</keyword>
<keyword evidence="3" id="KW-1003">Cell membrane</keyword>
<dbReference type="GO" id="GO:0016413">
    <property type="term" value="F:O-acetyltransferase activity"/>
    <property type="evidence" value="ECO:0007669"/>
    <property type="project" value="TreeGrafter"/>
</dbReference>
<dbReference type="Pfam" id="PF01757">
    <property type="entry name" value="Acyl_transf_3"/>
    <property type="match status" value="1"/>
</dbReference>
<feature type="transmembrane region" description="Helical" evidence="7">
    <location>
        <begin position="168"/>
        <end position="184"/>
    </location>
</feature>
<feature type="transmembrane region" description="Helical" evidence="7">
    <location>
        <begin position="103"/>
        <end position="123"/>
    </location>
</feature>
<evidence type="ECO:0000259" key="8">
    <source>
        <dbReference type="Pfam" id="PF01757"/>
    </source>
</evidence>
<evidence type="ECO:0000313" key="9">
    <source>
        <dbReference type="EMBL" id="WNZ23274.1"/>
    </source>
</evidence>
<dbReference type="GO" id="GO:0005886">
    <property type="term" value="C:plasma membrane"/>
    <property type="evidence" value="ECO:0007669"/>
    <property type="project" value="UniProtKB-SubCell"/>
</dbReference>
<organism evidence="9">
    <name type="scientific">Leptolyngbya sp. NK1-12</name>
    <dbReference type="NCBI Taxonomy" id="2547451"/>
    <lineage>
        <taxon>Bacteria</taxon>
        <taxon>Bacillati</taxon>
        <taxon>Cyanobacteriota</taxon>
        <taxon>Cyanophyceae</taxon>
        <taxon>Leptolyngbyales</taxon>
        <taxon>Leptolyngbyaceae</taxon>
        <taxon>Leptolyngbya group</taxon>
        <taxon>Leptolyngbya</taxon>
    </lineage>
</organism>
<feature type="transmembrane region" description="Helical" evidence="7">
    <location>
        <begin position="68"/>
        <end position="91"/>
    </location>
</feature>
<feature type="transmembrane region" description="Helical" evidence="7">
    <location>
        <begin position="220"/>
        <end position="240"/>
    </location>
</feature>